<sequence>MRAKIITVFTVVVLVVGVLAFALTRASLNPGSPRADAARALVAAEAVLRVQAGEVERWLASQAADPKVREPFSAGTGQARSDGATSVANGIKTATSKAPAIAGLGPSLVAIVDAKGTALGRDGSPFLRGDDLGGIYPALRAGLAEGRAGSDVWVTPARNEQLLVSWAPIRGENGQVLGGLVLGTALGDARLTDVANQTSGATLWFEVKDKDGYRIVAQSKGGAPDLASAIDTKQLEAGAASALATGQAVDVTALPPDFGVKVGPLGGYGDGKRALLVAVARANAPAATTLLFPFLGAIALGIVLVAMAGHVLGQSIMRPIEEIEEGLLAIMNGRTDLRFQIEHPELGGLASRLNSLLSQLLGMPEDETGAPPPAMAVRGKEPEEALAVDESLAKQQASGGEATALGAEDEAAYHARIFDDYIRAKKSVGDPVDHITRDAFVARIVASEKQMAQKHGKPVRYKVEVRGKEVVLLAVPLG</sequence>
<dbReference type="PROSITE" id="PS50885">
    <property type="entry name" value="HAMP"/>
    <property type="match status" value="1"/>
</dbReference>
<comment type="caution">
    <text evidence="3">The sequence shown here is derived from an EMBL/GenBank/DDBJ whole genome shotgun (WGS) entry which is preliminary data.</text>
</comment>
<evidence type="ECO:0000259" key="2">
    <source>
        <dbReference type="PROSITE" id="PS50885"/>
    </source>
</evidence>
<accession>A0A9X4ATN6</accession>
<dbReference type="InterPro" id="IPR003660">
    <property type="entry name" value="HAMP_dom"/>
</dbReference>
<feature type="domain" description="HAMP" evidence="2">
    <location>
        <begin position="314"/>
        <end position="365"/>
    </location>
</feature>
<proteinExistence type="predicted"/>
<keyword evidence="4" id="KW-1185">Reference proteome</keyword>
<feature type="transmembrane region" description="Helical" evidence="1">
    <location>
        <begin position="290"/>
        <end position="312"/>
    </location>
</feature>
<keyword evidence="1" id="KW-1133">Transmembrane helix</keyword>
<keyword evidence="1" id="KW-0472">Membrane</keyword>
<protein>
    <recommendedName>
        <fullName evidence="2">HAMP domain-containing protein</fullName>
    </recommendedName>
</protein>
<keyword evidence="1" id="KW-0812">Transmembrane</keyword>
<evidence type="ECO:0000313" key="3">
    <source>
        <dbReference type="EMBL" id="MDC3983736.1"/>
    </source>
</evidence>
<reference evidence="3 4" key="1">
    <citation type="submission" date="2021-04" db="EMBL/GenBank/DDBJ databases">
        <title>Genome analysis of Polyangium sp.</title>
        <authorList>
            <person name="Li Y."/>
            <person name="Wang J."/>
        </authorList>
    </citation>
    <scope>NUCLEOTIDE SEQUENCE [LARGE SCALE GENOMIC DNA]</scope>
    <source>
        <strain evidence="3 4">SDU14</strain>
    </source>
</reference>
<evidence type="ECO:0000313" key="4">
    <source>
        <dbReference type="Proteomes" id="UP001151081"/>
    </source>
</evidence>
<dbReference type="RefSeq" id="WP_272427658.1">
    <property type="nucleotide sequence ID" value="NZ_JAGTJJ010000016.1"/>
</dbReference>
<dbReference type="Proteomes" id="UP001151081">
    <property type="component" value="Unassembled WGS sequence"/>
</dbReference>
<name>A0A9X4ATN6_9BACT</name>
<dbReference type="GO" id="GO:0007165">
    <property type="term" value="P:signal transduction"/>
    <property type="evidence" value="ECO:0007669"/>
    <property type="project" value="InterPro"/>
</dbReference>
<gene>
    <name evidence="3" type="ORF">KEG57_24720</name>
</gene>
<dbReference type="NCBIfam" id="NF041621">
    <property type="entry name" value="MXAN_5187_C_dom"/>
    <property type="match status" value="1"/>
</dbReference>
<evidence type="ECO:0000256" key="1">
    <source>
        <dbReference type="SAM" id="Phobius"/>
    </source>
</evidence>
<dbReference type="AlphaFoldDB" id="A0A9X4ATN6"/>
<organism evidence="3 4">
    <name type="scientific">Polyangium jinanense</name>
    <dbReference type="NCBI Taxonomy" id="2829994"/>
    <lineage>
        <taxon>Bacteria</taxon>
        <taxon>Pseudomonadati</taxon>
        <taxon>Myxococcota</taxon>
        <taxon>Polyangia</taxon>
        <taxon>Polyangiales</taxon>
        <taxon>Polyangiaceae</taxon>
        <taxon>Polyangium</taxon>
    </lineage>
</organism>
<dbReference type="GO" id="GO:0016020">
    <property type="term" value="C:membrane"/>
    <property type="evidence" value="ECO:0007669"/>
    <property type="project" value="InterPro"/>
</dbReference>
<dbReference type="EMBL" id="JAGTJJ010000016">
    <property type="protein sequence ID" value="MDC3983736.1"/>
    <property type="molecule type" value="Genomic_DNA"/>
</dbReference>